<feature type="compositionally biased region" description="Basic and acidic residues" evidence="1">
    <location>
        <begin position="107"/>
        <end position="116"/>
    </location>
</feature>
<sequence length="362" mass="40057">MILRGLAGLLIVAASWRIMERRIVQRASPAPQRHNRFSSPASESLMGVARATTGRDNRLRSAFAVHRPCTTAGIAETARIRRQPRRAMQAPPTVARDRHQHHRSSKRMSDNSREPHEYYGQSAEIYDILSEQHWASRRTSVLDAFRTASPETELVLDIGSGTGVALGIIREAFPQARIHAIEPSASMRIGLMTRILADPQLRQKVTVHPHDIATAPLPSGIDVAMVCGCVGFFDEPARLALWPRLAAALSPTGIVLLDTMPLDRPQQVPESLVASADIGDHRFDIWLRGEPVEDDAQLIRWHMRFDQSAGATRIRSFSVERDWRTLGLDTLLAETARAGFQARRLDDSPVPAALLRLAAGPA</sequence>
<dbReference type="InterPro" id="IPR041698">
    <property type="entry name" value="Methyltransf_25"/>
</dbReference>
<dbReference type="SUPFAM" id="SSF53335">
    <property type="entry name" value="S-adenosyl-L-methionine-dependent methyltransferases"/>
    <property type="match status" value="1"/>
</dbReference>
<evidence type="ECO:0000313" key="3">
    <source>
        <dbReference type="EMBL" id="TBU97987.1"/>
    </source>
</evidence>
<name>A0A4Q9RCG4_9GAMM</name>
<dbReference type="Gene3D" id="3.40.50.150">
    <property type="entry name" value="Vaccinia Virus protein VP39"/>
    <property type="match status" value="1"/>
</dbReference>
<dbReference type="InterPro" id="IPR029063">
    <property type="entry name" value="SAM-dependent_MTases_sf"/>
</dbReference>
<organism evidence="3 4">
    <name type="scientific">Stutzerimonas kirkiae</name>
    <dbReference type="NCBI Taxonomy" id="2211392"/>
    <lineage>
        <taxon>Bacteria</taxon>
        <taxon>Pseudomonadati</taxon>
        <taxon>Pseudomonadota</taxon>
        <taxon>Gammaproteobacteria</taxon>
        <taxon>Pseudomonadales</taxon>
        <taxon>Pseudomonadaceae</taxon>
        <taxon>Stutzerimonas</taxon>
    </lineage>
</organism>
<dbReference type="AlphaFoldDB" id="A0A4Q9RCG4"/>
<evidence type="ECO:0000313" key="4">
    <source>
        <dbReference type="Proteomes" id="UP000292639"/>
    </source>
</evidence>
<dbReference type="CDD" id="cd02440">
    <property type="entry name" value="AdoMet_MTases"/>
    <property type="match status" value="1"/>
</dbReference>
<protein>
    <recommendedName>
        <fullName evidence="2">Methyltransferase domain-containing protein</fullName>
    </recommendedName>
</protein>
<comment type="caution">
    <text evidence="3">The sequence shown here is derived from an EMBL/GenBank/DDBJ whole genome shotgun (WGS) entry which is preliminary data.</text>
</comment>
<feature type="region of interest" description="Disordered" evidence="1">
    <location>
        <begin position="83"/>
        <end position="116"/>
    </location>
</feature>
<gene>
    <name evidence="3" type="ORF">DNJ96_07060</name>
</gene>
<accession>A0A4Q9RCG4</accession>
<dbReference type="OrthoDB" id="4528595at2"/>
<dbReference type="Pfam" id="PF13649">
    <property type="entry name" value="Methyltransf_25"/>
    <property type="match status" value="1"/>
</dbReference>
<evidence type="ECO:0000259" key="2">
    <source>
        <dbReference type="Pfam" id="PF13649"/>
    </source>
</evidence>
<reference evidence="3 4" key="1">
    <citation type="submission" date="2018-06" db="EMBL/GenBank/DDBJ databases">
        <title>Three novel Pseudomonas species isolated from symptomatic oak.</title>
        <authorList>
            <person name="Bueno-Gonzalez V."/>
            <person name="Brady C."/>
        </authorList>
    </citation>
    <scope>NUCLEOTIDE SEQUENCE [LARGE SCALE GENOMIC DNA]</scope>
    <source>
        <strain evidence="3 4">P17C</strain>
    </source>
</reference>
<evidence type="ECO:0000256" key="1">
    <source>
        <dbReference type="SAM" id="MobiDB-lite"/>
    </source>
</evidence>
<keyword evidence="4" id="KW-1185">Reference proteome</keyword>
<dbReference type="Proteomes" id="UP000292639">
    <property type="component" value="Unassembled WGS sequence"/>
</dbReference>
<dbReference type="EMBL" id="QJUP01000007">
    <property type="protein sequence ID" value="TBU97987.1"/>
    <property type="molecule type" value="Genomic_DNA"/>
</dbReference>
<feature type="domain" description="Methyltransferase" evidence="2">
    <location>
        <begin position="155"/>
        <end position="253"/>
    </location>
</feature>
<proteinExistence type="predicted"/>